<proteinExistence type="predicted"/>
<dbReference type="EMBL" id="CP042906">
    <property type="protein sequence ID" value="QEX14937.1"/>
    <property type="molecule type" value="Genomic_DNA"/>
</dbReference>
<sequence>MPVLVMSPASRLKARMAGLLLPALLSLGLAGCDRYGDDIALVKKTPVLGDTTGEKLCTDTAGARGKFEWSAGKSETYKDNDQIVQVTCLVTKPSSSGGQHKIEFEFIHNRQTEKVALDRLLIDGQQQNLLSGALNLMLMQLD</sequence>
<protein>
    <submittedName>
        <fullName evidence="1">Uncharacterized protein</fullName>
    </submittedName>
</protein>
<evidence type="ECO:0000313" key="2">
    <source>
        <dbReference type="Proteomes" id="UP000326202"/>
    </source>
</evidence>
<organism evidence="1 2">
    <name type="scientific">Hypericibacter terrae</name>
    <dbReference type="NCBI Taxonomy" id="2602015"/>
    <lineage>
        <taxon>Bacteria</taxon>
        <taxon>Pseudomonadati</taxon>
        <taxon>Pseudomonadota</taxon>
        <taxon>Alphaproteobacteria</taxon>
        <taxon>Rhodospirillales</taxon>
        <taxon>Dongiaceae</taxon>
        <taxon>Hypericibacter</taxon>
    </lineage>
</organism>
<evidence type="ECO:0000313" key="1">
    <source>
        <dbReference type="EMBL" id="QEX14937.1"/>
    </source>
</evidence>
<dbReference type="Proteomes" id="UP000326202">
    <property type="component" value="Chromosome"/>
</dbReference>
<dbReference type="AlphaFoldDB" id="A0A5J6MD96"/>
<dbReference type="KEGG" id="htq:FRZ44_02130"/>
<reference evidence="1 2" key="1">
    <citation type="submission" date="2019-08" db="EMBL/GenBank/DDBJ databases">
        <title>Hyperibacter terrae gen. nov., sp. nov. and Hyperibacter viscosus sp. nov., two new members in the family Rhodospirillaceae isolated from the rhizosphere of Hypericum perforatum.</title>
        <authorList>
            <person name="Noviana Z."/>
        </authorList>
    </citation>
    <scope>NUCLEOTIDE SEQUENCE [LARGE SCALE GENOMIC DNA]</scope>
    <source>
        <strain evidence="1 2">R5913</strain>
    </source>
</reference>
<name>A0A5J6MD96_9PROT</name>
<accession>A0A5J6MD96</accession>
<keyword evidence="2" id="KW-1185">Reference proteome</keyword>
<gene>
    <name evidence="1" type="ORF">FRZ44_02130</name>
</gene>